<proteinExistence type="predicted"/>
<dbReference type="RefSeq" id="XP_019621973.1">
    <property type="nucleotide sequence ID" value="XM_019766414.1"/>
</dbReference>
<evidence type="ECO:0000313" key="4">
    <source>
        <dbReference type="RefSeq" id="XP_019621973.1"/>
    </source>
</evidence>
<name>A0A6P4YC11_BRABE</name>
<evidence type="ECO:0000256" key="1">
    <source>
        <dbReference type="SAM" id="Phobius"/>
    </source>
</evidence>
<keyword evidence="1" id="KW-0812">Transmembrane</keyword>
<protein>
    <submittedName>
        <fullName evidence="4">Mitochondrial amidoxime reducing component 2-like</fullName>
    </submittedName>
</protein>
<feature type="transmembrane region" description="Helical" evidence="1">
    <location>
        <begin position="14"/>
        <end position="34"/>
    </location>
</feature>
<keyword evidence="1" id="KW-1133">Transmembrane helix</keyword>
<dbReference type="InterPro" id="IPR005303">
    <property type="entry name" value="MOCOS_middle"/>
</dbReference>
<gene>
    <name evidence="4" type="primary">LOC109468163</name>
</gene>
<dbReference type="KEGG" id="bbel:109468163"/>
<dbReference type="Proteomes" id="UP000515135">
    <property type="component" value="Unplaced"/>
</dbReference>
<evidence type="ECO:0000313" key="3">
    <source>
        <dbReference type="Proteomes" id="UP000515135"/>
    </source>
</evidence>
<reference evidence="4" key="1">
    <citation type="submission" date="2025-08" db="UniProtKB">
        <authorList>
            <consortium name="RefSeq"/>
        </authorList>
    </citation>
    <scope>IDENTIFICATION</scope>
    <source>
        <tissue evidence="4">Gonad</tissue>
    </source>
</reference>
<dbReference type="GeneID" id="109468163"/>
<feature type="domain" description="Molybdenum cofactor sulfurase middle" evidence="2">
    <location>
        <begin position="45"/>
        <end position="82"/>
    </location>
</feature>
<dbReference type="OrthoDB" id="17255at2759"/>
<accession>A0A6P4YC11</accession>
<keyword evidence="3" id="KW-1185">Reference proteome</keyword>
<keyword evidence="1" id="KW-0472">Membrane</keyword>
<dbReference type="Pfam" id="PF03476">
    <property type="entry name" value="MOSC_N"/>
    <property type="match status" value="1"/>
</dbReference>
<sequence>MDLGLKTALESRQIVVAALATAAVATAGVAYLTWRRSRRQYVPVGHVSKLYVHPVKSCRGLEVGEAEVTKQGLRLEGVMDRQLFLP</sequence>
<organism evidence="3 4">
    <name type="scientific">Branchiostoma belcheri</name>
    <name type="common">Amphioxus</name>
    <dbReference type="NCBI Taxonomy" id="7741"/>
    <lineage>
        <taxon>Eukaryota</taxon>
        <taxon>Metazoa</taxon>
        <taxon>Chordata</taxon>
        <taxon>Cephalochordata</taxon>
        <taxon>Leptocardii</taxon>
        <taxon>Amphioxiformes</taxon>
        <taxon>Branchiostomatidae</taxon>
        <taxon>Branchiostoma</taxon>
    </lineage>
</organism>
<evidence type="ECO:0000259" key="2">
    <source>
        <dbReference type="Pfam" id="PF03476"/>
    </source>
</evidence>
<dbReference type="AlphaFoldDB" id="A0A6P4YC11"/>